<name>A0A7V3N665_UNCC3</name>
<dbReference type="GO" id="GO:0008360">
    <property type="term" value="P:regulation of cell shape"/>
    <property type="evidence" value="ECO:0007669"/>
    <property type="project" value="UniProtKB-KW"/>
</dbReference>
<dbReference type="InterPro" id="IPR016166">
    <property type="entry name" value="FAD-bd_PCMH"/>
</dbReference>
<dbReference type="Pfam" id="PF01565">
    <property type="entry name" value="FAD_binding_4"/>
    <property type="match status" value="1"/>
</dbReference>
<dbReference type="GO" id="GO:0009252">
    <property type="term" value="P:peptidoglycan biosynthetic process"/>
    <property type="evidence" value="ECO:0007669"/>
    <property type="project" value="UniProtKB-UniRule"/>
</dbReference>
<comment type="pathway">
    <text evidence="4 16">Cell wall biogenesis; peptidoglycan biosynthesis.</text>
</comment>
<keyword evidence="12 16" id="KW-0560">Oxidoreductase</keyword>
<keyword evidence="9 16" id="KW-0521">NADP</keyword>
<evidence type="ECO:0000256" key="7">
    <source>
        <dbReference type="ARBA" id="ARBA00022630"/>
    </source>
</evidence>
<evidence type="ECO:0000256" key="16">
    <source>
        <dbReference type="HAMAP-Rule" id="MF_00037"/>
    </source>
</evidence>
<dbReference type="PANTHER" id="PTHR21071">
    <property type="entry name" value="UDP-N-ACETYLENOLPYRUVOYLGLUCOSAMINE REDUCTASE"/>
    <property type="match status" value="1"/>
</dbReference>
<feature type="active site" evidence="16">
    <location>
        <position position="324"/>
    </location>
</feature>
<comment type="cofactor">
    <cofactor evidence="1 16">
        <name>FAD</name>
        <dbReference type="ChEBI" id="CHEBI:57692"/>
    </cofactor>
</comment>
<organism evidence="18">
    <name type="scientific">candidate division CPR3 bacterium</name>
    <dbReference type="NCBI Taxonomy" id="2268181"/>
    <lineage>
        <taxon>Bacteria</taxon>
        <taxon>Bacteria division CPR3</taxon>
    </lineage>
</organism>
<feature type="active site" description="Proton donor" evidence="16">
    <location>
        <position position="225"/>
    </location>
</feature>
<keyword evidence="6 16" id="KW-0132">Cell division</keyword>
<keyword evidence="11 16" id="KW-0573">Peptidoglycan synthesis</keyword>
<dbReference type="InterPro" id="IPR036318">
    <property type="entry name" value="FAD-bd_PCMH-like_sf"/>
</dbReference>
<keyword evidence="7 16" id="KW-0285">Flavoprotein</keyword>
<comment type="subcellular location">
    <subcellularLocation>
        <location evidence="3 16">Cytoplasm</location>
    </subcellularLocation>
</comment>
<comment type="similarity">
    <text evidence="16">Belongs to the MurB family.</text>
</comment>
<comment type="function">
    <text evidence="2 16">Cell wall formation.</text>
</comment>
<dbReference type="InterPro" id="IPR036635">
    <property type="entry name" value="MurB_C_sf"/>
</dbReference>
<evidence type="ECO:0000313" key="18">
    <source>
        <dbReference type="EMBL" id="HFZ09060.1"/>
    </source>
</evidence>
<dbReference type="HAMAP" id="MF_00037">
    <property type="entry name" value="MurB"/>
    <property type="match status" value="1"/>
</dbReference>
<keyword evidence="13 16" id="KW-0131">Cell cycle</keyword>
<evidence type="ECO:0000256" key="15">
    <source>
        <dbReference type="ARBA" id="ARBA00048914"/>
    </source>
</evidence>
<keyword evidence="10 16" id="KW-0133">Cell shape</keyword>
<dbReference type="NCBIfam" id="TIGR00179">
    <property type="entry name" value="murB"/>
    <property type="match status" value="1"/>
</dbReference>
<dbReference type="AlphaFoldDB" id="A0A7V3N665"/>
<protein>
    <recommendedName>
        <fullName evidence="16">UDP-N-acetylenolpyruvoylglucosamine reductase</fullName>
        <ecNumber evidence="16">1.3.1.98</ecNumber>
    </recommendedName>
    <alternativeName>
        <fullName evidence="16">UDP-N-acetylmuramate dehydrogenase</fullName>
    </alternativeName>
</protein>
<accession>A0A7V3N665</accession>
<dbReference type="Gene3D" id="3.30.43.10">
    <property type="entry name" value="Uridine Diphospho-n-acetylenolpyruvylglucosamine Reductase, domain 2"/>
    <property type="match status" value="1"/>
</dbReference>
<dbReference type="InterPro" id="IPR006094">
    <property type="entry name" value="Oxid_FAD_bind_N"/>
</dbReference>
<dbReference type="InterPro" id="IPR011601">
    <property type="entry name" value="MurB_C"/>
</dbReference>
<dbReference type="SUPFAM" id="SSF56176">
    <property type="entry name" value="FAD-binding/transporter-associated domain-like"/>
    <property type="match status" value="1"/>
</dbReference>
<gene>
    <name evidence="16 18" type="primary">murB</name>
    <name evidence="18" type="ORF">ENV41_02890</name>
</gene>
<dbReference type="Gene3D" id="3.30.465.10">
    <property type="match status" value="1"/>
</dbReference>
<reference evidence="18" key="1">
    <citation type="journal article" date="2020" name="mSystems">
        <title>Genome- and Community-Level Interaction Insights into Carbon Utilization and Element Cycling Functions of Hydrothermarchaeota in Hydrothermal Sediment.</title>
        <authorList>
            <person name="Zhou Z."/>
            <person name="Liu Y."/>
            <person name="Xu W."/>
            <person name="Pan J."/>
            <person name="Luo Z.H."/>
            <person name="Li M."/>
        </authorList>
    </citation>
    <scope>NUCLEOTIDE SEQUENCE [LARGE SCALE GENOMIC DNA]</scope>
    <source>
        <strain evidence="18">SpSt-757</strain>
    </source>
</reference>
<evidence type="ECO:0000256" key="6">
    <source>
        <dbReference type="ARBA" id="ARBA00022618"/>
    </source>
</evidence>
<feature type="active site" evidence="16">
    <location>
        <position position="174"/>
    </location>
</feature>
<feature type="domain" description="FAD-binding PCMH-type" evidence="17">
    <location>
        <begin position="29"/>
        <end position="197"/>
    </location>
</feature>
<dbReference type="PROSITE" id="PS51387">
    <property type="entry name" value="FAD_PCMH"/>
    <property type="match status" value="1"/>
</dbReference>
<evidence type="ECO:0000256" key="2">
    <source>
        <dbReference type="ARBA" id="ARBA00003921"/>
    </source>
</evidence>
<dbReference type="GO" id="GO:0051301">
    <property type="term" value="P:cell division"/>
    <property type="evidence" value="ECO:0007669"/>
    <property type="project" value="UniProtKB-KW"/>
</dbReference>
<dbReference type="GO" id="GO:0071949">
    <property type="term" value="F:FAD binding"/>
    <property type="evidence" value="ECO:0007669"/>
    <property type="project" value="InterPro"/>
</dbReference>
<evidence type="ECO:0000256" key="12">
    <source>
        <dbReference type="ARBA" id="ARBA00023002"/>
    </source>
</evidence>
<dbReference type="UniPathway" id="UPA00219"/>
<evidence type="ECO:0000256" key="14">
    <source>
        <dbReference type="ARBA" id="ARBA00023316"/>
    </source>
</evidence>
<dbReference type="GO" id="GO:0071555">
    <property type="term" value="P:cell wall organization"/>
    <property type="evidence" value="ECO:0007669"/>
    <property type="project" value="UniProtKB-KW"/>
</dbReference>
<proteinExistence type="inferred from homology"/>
<evidence type="ECO:0000256" key="5">
    <source>
        <dbReference type="ARBA" id="ARBA00022490"/>
    </source>
</evidence>
<keyword evidence="14 16" id="KW-0961">Cell wall biogenesis/degradation</keyword>
<dbReference type="Pfam" id="PF02873">
    <property type="entry name" value="MurB_C"/>
    <property type="match status" value="1"/>
</dbReference>
<keyword evidence="8 16" id="KW-0274">FAD</keyword>
<dbReference type="PANTHER" id="PTHR21071:SF4">
    <property type="entry name" value="UDP-N-ACETYLENOLPYRUVOYLGLUCOSAMINE REDUCTASE"/>
    <property type="match status" value="1"/>
</dbReference>
<dbReference type="GO" id="GO:0005829">
    <property type="term" value="C:cytosol"/>
    <property type="evidence" value="ECO:0007669"/>
    <property type="project" value="TreeGrafter"/>
</dbReference>
<evidence type="ECO:0000256" key="3">
    <source>
        <dbReference type="ARBA" id="ARBA00004496"/>
    </source>
</evidence>
<dbReference type="SUPFAM" id="SSF56194">
    <property type="entry name" value="Uridine diphospho-N-Acetylenolpyruvylglucosamine reductase, MurB, C-terminal domain"/>
    <property type="match status" value="1"/>
</dbReference>
<dbReference type="EC" id="1.3.1.98" evidence="16"/>
<dbReference type="InterPro" id="IPR003170">
    <property type="entry name" value="MurB"/>
</dbReference>
<evidence type="ECO:0000256" key="11">
    <source>
        <dbReference type="ARBA" id="ARBA00022984"/>
    </source>
</evidence>
<keyword evidence="5 16" id="KW-0963">Cytoplasm</keyword>
<dbReference type="NCBIfam" id="NF010480">
    <property type="entry name" value="PRK13905.1"/>
    <property type="match status" value="1"/>
</dbReference>
<evidence type="ECO:0000256" key="8">
    <source>
        <dbReference type="ARBA" id="ARBA00022827"/>
    </source>
</evidence>
<comment type="caution">
    <text evidence="18">The sequence shown here is derived from an EMBL/GenBank/DDBJ whole genome shotgun (WGS) entry which is preliminary data.</text>
</comment>
<evidence type="ECO:0000259" key="17">
    <source>
        <dbReference type="PROSITE" id="PS51387"/>
    </source>
</evidence>
<dbReference type="Gene3D" id="3.90.78.10">
    <property type="entry name" value="UDP-N-acetylenolpyruvoylglucosamine reductase, C-terminal domain"/>
    <property type="match status" value="1"/>
</dbReference>
<dbReference type="InterPro" id="IPR016169">
    <property type="entry name" value="FAD-bd_PCMH_sub2"/>
</dbReference>
<evidence type="ECO:0000256" key="10">
    <source>
        <dbReference type="ARBA" id="ARBA00022960"/>
    </source>
</evidence>
<dbReference type="InterPro" id="IPR016167">
    <property type="entry name" value="FAD-bd_PCMH_sub1"/>
</dbReference>
<evidence type="ECO:0000256" key="4">
    <source>
        <dbReference type="ARBA" id="ARBA00004752"/>
    </source>
</evidence>
<dbReference type="EMBL" id="DTGG01000091">
    <property type="protein sequence ID" value="HFZ09060.1"/>
    <property type="molecule type" value="Genomic_DNA"/>
</dbReference>
<evidence type="ECO:0000256" key="9">
    <source>
        <dbReference type="ARBA" id="ARBA00022857"/>
    </source>
</evidence>
<evidence type="ECO:0000256" key="13">
    <source>
        <dbReference type="ARBA" id="ARBA00023306"/>
    </source>
</evidence>
<sequence>MKDILKQLKKSLGEGLMENEPLARHTTFGIGGPARYFYRAKTISDLMVAVNLALNLKIPYLVLGGGSNVLVSDRGFLGLCIKNEARNLSFIKEKAQVIADSGVPLSRLIIESASYDLGGLEFLYGIPGTVGGAVVSNAGTFGGAIGDFIISATLLFPNGNAKRVTKKWLNFGYRDCKLRHLVPKPIILSIKFQFATNRREEILRKMQHFQKIRVMKQPIDRSAGSFFKNPKVDRIWAQKYLELKGEKDVGLKSIIEKTGHIPAGWLLEQAGAKKMRVKAARVSKKHANFLINYKGKATASQIRELAEKLKKAVNEKFGIVLEEEVEYLGEW</sequence>
<dbReference type="GO" id="GO:0008762">
    <property type="term" value="F:UDP-N-acetylmuramate dehydrogenase activity"/>
    <property type="evidence" value="ECO:0007669"/>
    <property type="project" value="UniProtKB-UniRule"/>
</dbReference>
<comment type="catalytic activity">
    <reaction evidence="15 16">
        <text>UDP-N-acetyl-alpha-D-muramate + NADP(+) = UDP-N-acetyl-3-O-(1-carboxyvinyl)-alpha-D-glucosamine + NADPH + H(+)</text>
        <dbReference type="Rhea" id="RHEA:12248"/>
        <dbReference type="ChEBI" id="CHEBI:15378"/>
        <dbReference type="ChEBI" id="CHEBI:57783"/>
        <dbReference type="ChEBI" id="CHEBI:58349"/>
        <dbReference type="ChEBI" id="CHEBI:68483"/>
        <dbReference type="ChEBI" id="CHEBI:70757"/>
        <dbReference type="EC" id="1.3.1.98"/>
    </reaction>
</comment>
<evidence type="ECO:0000256" key="1">
    <source>
        <dbReference type="ARBA" id="ARBA00001974"/>
    </source>
</evidence>